<evidence type="ECO:0000313" key="1">
    <source>
        <dbReference type="EMBL" id="APO73721.1"/>
    </source>
</evidence>
<protein>
    <submittedName>
        <fullName evidence="1">Uncharacterized protein</fullName>
    </submittedName>
</protein>
<dbReference type="EMBL" id="CP017241">
    <property type="protein sequence ID" value="APO73721.1"/>
    <property type="molecule type" value="Genomic_DNA"/>
</dbReference>
<organism evidence="1 2">
    <name type="scientific">Rhizobium etli 8C-3</name>
    <dbReference type="NCBI Taxonomy" id="538025"/>
    <lineage>
        <taxon>Bacteria</taxon>
        <taxon>Pseudomonadati</taxon>
        <taxon>Pseudomonadota</taxon>
        <taxon>Alphaproteobacteria</taxon>
        <taxon>Hyphomicrobiales</taxon>
        <taxon>Rhizobiaceae</taxon>
        <taxon>Rhizobium/Agrobacterium group</taxon>
        <taxon>Rhizobium</taxon>
    </lineage>
</organism>
<dbReference type="AlphaFoldDB" id="A0A1L5P0T9"/>
<accession>A0A1L5P0T9</accession>
<name>A0A1L5P0T9_RHIET</name>
<gene>
    <name evidence="1" type="ORF">AM571_CH00878</name>
</gene>
<sequence length="76" mass="8385">MREAPAFLLMTLIAAGFQPGIHVCDLRFLRLAAPRRGNRGRARIVEEGQRLCVEGILWAKLGARSENPPLSSGLRC</sequence>
<evidence type="ECO:0000313" key="2">
    <source>
        <dbReference type="Proteomes" id="UP000185109"/>
    </source>
</evidence>
<proteinExistence type="predicted"/>
<reference evidence="1 2" key="1">
    <citation type="submission" date="2016-09" db="EMBL/GenBank/DDBJ databases">
        <title>The complete genome sequences of Rhizobium gallicum, symbiovars gallicum and phaseoli, symbionts associated to common bean (Phaseolus vulgaris).</title>
        <authorList>
            <person name="Bustos P."/>
            <person name="Santamaria R.I."/>
            <person name="Perez-Carrascal O.M."/>
            <person name="Juarez S."/>
            <person name="Lozano L."/>
            <person name="Martinez-Flores I."/>
            <person name="Martinez-Romero E."/>
            <person name="Cevallos M."/>
            <person name="Romero D."/>
            <person name="Davila G."/>
            <person name="Gonzalez V."/>
        </authorList>
    </citation>
    <scope>NUCLEOTIDE SEQUENCE [LARGE SCALE GENOMIC DNA]</scope>
    <source>
        <strain evidence="1 2">8C-3</strain>
    </source>
</reference>
<dbReference type="Proteomes" id="UP000185109">
    <property type="component" value="Chromosome"/>
</dbReference>